<dbReference type="Gene3D" id="3.40.462.10">
    <property type="entry name" value="FAD-linked oxidases, C-terminal domain"/>
    <property type="match status" value="1"/>
</dbReference>
<dbReference type="InterPro" id="IPR006094">
    <property type="entry name" value="Oxid_FAD_bind_N"/>
</dbReference>
<gene>
    <name evidence="7" type="ORF">ACFSXZ_30660</name>
</gene>
<feature type="domain" description="FAD-binding PCMH-type" evidence="6">
    <location>
        <begin position="32"/>
        <end position="202"/>
    </location>
</feature>
<accession>A0ABW5G0A5</accession>
<dbReference type="PANTHER" id="PTHR13878:SF53">
    <property type="entry name" value="CYTOKININ DEHYDROGENASE 6"/>
    <property type="match status" value="1"/>
</dbReference>
<dbReference type="InterPro" id="IPR016164">
    <property type="entry name" value="FAD-linked_Oxase-like_C"/>
</dbReference>
<name>A0ABW5G0A5_9PSEU</name>
<dbReference type="Proteomes" id="UP001597417">
    <property type="component" value="Unassembled WGS sequence"/>
</dbReference>
<evidence type="ECO:0000256" key="2">
    <source>
        <dbReference type="ARBA" id="ARBA00005466"/>
    </source>
</evidence>
<dbReference type="InterPro" id="IPR016166">
    <property type="entry name" value="FAD-bd_PCMH"/>
</dbReference>
<evidence type="ECO:0000256" key="4">
    <source>
        <dbReference type="ARBA" id="ARBA00022827"/>
    </source>
</evidence>
<dbReference type="SUPFAM" id="SSF56176">
    <property type="entry name" value="FAD-binding/transporter-associated domain-like"/>
    <property type="match status" value="1"/>
</dbReference>
<evidence type="ECO:0000313" key="8">
    <source>
        <dbReference type="Proteomes" id="UP001597417"/>
    </source>
</evidence>
<reference evidence="8" key="1">
    <citation type="journal article" date="2019" name="Int. J. Syst. Evol. Microbiol.">
        <title>The Global Catalogue of Microorganisms (GCM) 10K type strain sequencing project: providing services to taxonomists for standard genome sequencing and annotation.</title>
        <authorList>
            <consortium name="The Broad Institute Genomics Platform"/>
            <consortium name="The Broad Institute Genome Sequencing Center for Infectious Disease"/>
            <person name="Wu L."/>
            <person name="Ma J."/>
        </authorList>
    </citation>
    <scope>NUCLEOTIDE SEQUENCE [LARGE SCALE GENOMIC DNA]</scope>
    <source>
        <strain evidence="8">CGMCC 4.7645</strain>
    </source>
</reference>
<dbReference type="PANTHER" id="PTHR13878">
    <property type="entry name" value="GULONOLACTONE OXIDASE"/>
    <property type="match status" value="1"/>
</dbReference>
<comment type="cofactor">
    <cofactor evidence="1">
        <name>FAD</name>
        <dbReference type="ChEBI" id="CHEBI:57692"/>
    </cofactor>
</comment>
<keyword evidence="4" id="KW-0274">FAD</keyword>
<dbReference type="Pfam" id="PF09265">
    <property type="entry name" value="Cytokin-bind"/>
    <property type="match status" value="1"/>
</dbReference>
<evidence type="ECO:0000259" key="6">
    <source>
        <dbReference type="PROSITE" id="PS51387"/>
    </source>
</evidence>
<keyword evidence="3" id="KW-0285">Flavoprotein</keyword>
<dbReference type="SUPFAM" id="SSF55103">
    <property type="entry name" value="FAD-linked oxidases, C-terminal domain"/>
    <property type="match status" value="1"/>
</dbReference>
<dbReference type="EMBL" id="JBHUKR010000020">
    <property type="protein sequence ID" value="MFD2420699.1"/>
    <property type="molecule type" value="Genomic_DNA"/>
</dbReference>
<dbReference type="InterPro" id="IPR050432">
    <property type="entry name" value="FAD-linked_Oxidoreductases_BP"/>
</dbReference>
<evidence type="ECO:0000256" key="3">
    <source>
        <dbReference type="ARBA" id="ARBA00022630"/>
    </source>
</evidence>
<dbReference type="InterPro" id="IPR015345">
    <property type="entry name" value="Cytokinin_DH_FAD/cytokin-bd"/>
</dbReference>
<comment type="caution">
    <text evidence="7">The sequence shown here is derived from an EMBL/GenBank/DDBJ whole genome shotgun (WGS) entry which is preliminary data.</text>
</comment>
<dbReference type="InterPro" id="IPR016169">
    <property type="entry name" value="FAD-bd_PCMH_sub2"/>
</dbReference>
<comment type="similarity">
    <text evidence="2">Belongs to the oxygen-dependent FAD-linked oxidoreductase family.</text>
</comment>
<sequence length="448" mass="48641">MDDGLFSLSFDGEMRADSGALTQAAEDFGHVVADRPRAVLRPGSAADIATVLRFASEQGIPVVPRGQGHSTYGQAQARDGIVIDMSALDRVSHPSEDHVIVEAGATWADVLRTTLRQGLTPPVLTDYLGLSVGGTLSVGGLGGTSHRYGAQTDTVLALDAVTADGRTRSCSPTESPELFRSLLAGLGQCGVITRATLRLVPAPARVRRYKLFYRDIDLLTASQRVLMREGRFDHLQGQILPGPQGFRFMLDAATYYTPPAAPDDRELTADAGHEPGSEEIEDLSYWDFADRLSDGEAELRRLGAWTHPHPWANLLLPNTTTDDFLARILTGLTPDDLGAAGLVLVYPLLTRRLATPLLRTPAETITFLVAALRFPPPDPATVRRMIADNRSWYEQARELGGVSYPIGTIPFTGDDWRHHHGAGHPAFLELVDRFDPARILGSGLVRES</sequence>
<evidence type="ECO:0000256" key="1">
    <source>
        <dbReference type="ARBA" id="ARBA00001974"/>
    </source>
</evidence>
<dbReference type="Gene3D" id="3.30.465.10">
    <property type="match status" value="1"/>
</dbReference>
<dbReference type="Pfam" id="PF01565">
    <property type="entry name" value="FAD_binding_4"/>
    <property type="match status" value="1"/>
</dbReference>
<dbReference type="InterPro" id="IPR016170">
    <property type="entry name" value="Cytok_DH_C_sf"/>
</dbReference>
<dbReference type="InterPro" id="IPR006093">
    <property type="entry name" value="Oxy_OxRdtase_FAD_BS"/>
</dbReference>
<proteinExistence type="inferred from homology"/>
<dbReference type="Gene3D" id="3.30.43.10">
    <property type="entry name" value="Uridine Diphospho-n-acetylenolpyruvylglucosamine Reductase, domain 2"/>
    <property type="match status" value="1"/>
</dbReference>
<evidence type="ECO:0000313" key="7">
    <source>
        <dbReference type="EMBL" id="MFD2420699.1"/>
    </source>
</evidence>
<protein>
    <submittedName>
        <fullName evidence="7">FAD-binding protein</fullName>
    </submittedName>
</protein>
<keyword evidence="5" id="KW-0560">Oxidoreductase</keyword>
<evidence type="ECO:0000256" key="5">
    <source>
        <dbReference type="ARBA" id="ARBA00023002"/>
    </source>
</evidence>
<dbReference type="RefSeq" id="WP_378268889.1">
    <property type="nucleotide sequence ID" value="NZ_JBHUKR010000020.1"/>
</dbReference>
<dbReference type="InterPro" id="IPR016167">
    <property type="entry name" value="FAD-bd_PCMH_sub1"/>
</dbReference>
<keyword evidence="8" id="KW-1185">Reference proteome</keyword>
<organism evidence="7 8">
    <name type="scientific">Amycolatopsis pigmentata</name>
    <dbReference type="NCBI Taxonomy" id="450801"/>
    <lineage>
        <taxon>Bacteria</taxon>
        <taxon>Bacillati</taxon>
        <taxon>Actinomycetota</taxon>
        <taxon>Actinomycetes</taxon>
        <taxon>Pseudonocardiales</taxon>
        <taxon>Pseudonocardiaceae</taxon>
        <taxon>Amycolatopsis</taxon>
    </lineage>
</organism>
<dbReference type="PROSITE" id="PS51387">
    <property type="entry name" value="FAD_PCMH"/>
    <property type="match status" value="1"/>
</dbReference>
<dbReference type="InterPro" id="IPR036318">
    <property type="entry name" value="FAD-bd_PCMH-like_sf"/>
</dbReference>
<dbReference type="PROSITE" id="PS00862">
    <property type="entry name" value="OX2_COVAL_FAD"/>
    <property type="match status" value="1"/>
</dbReference>